<evidence type="ECO:0000256" key="7">
    <source>
        <dbReference type="ARBA" id="ARBA00023326"/>
    </source>
</evidence>
<dbReference type="PROSITE" id="PS00655">
    <property type="entry name" value="GLYCOSYL_HYDROL_F6_1"/>
    <property type="match status" value="1"/>
</dbReference>
<dbReference type="PROSITE" id="PS51173">
    <property type="entry name" value="CBM2"/>
    <property type="match status" value="1"/>
</dbReference>
<dbReference type="InterPro" id="IPR008965">
    <property type="entry name" value="CBM2/CBM3_carb-bd_dom_sf"/>
</dbReference>
<feature type="chain" id="PRO_5044991402" description="Glucanase" evidence="9">
    <location>
        <begin position="22"/>
        <end position="571"/>
    </location>
</feature>
<proteinExistence type="inferred from homology"/>
<keyword evidence="7 9" id="KW-0624">Polysaccharide degradation</keyword>
<dbReference type="InterPro" id="IPR001919">
    <property type="entry name" value="CBD2"/>
</dbReference>
<evidence type="ECO:0000256" key="8">
    <source>
        <dbReference type="PROSITE-ProRule" id="PRU10056"/>
    </source>
</evidence>
<feature type="compositionally biased region" description="Low complexity" evidence="10">
    <location>
        <begin position="140"/>
        <end position="155"/>
    </location>
</feature>
<keyword evidence="4" id="KW-1015">Disulfide bond</keyword>
<dbReference type="PANTHER" id="PTHR34876">
    <property type="match status" value="1"/>
</dbReference>
<dbReference type="SUPFAM" id="SSF51989">
    <property type="entry name" value="Glycosyl hydrolases family 6, cellulases"/>
    <property type="match status" value="1"/>
</dbReference>
<dbReference type="SMART" id="SM00637">
    <property type="entry name" value="CBD_II"/>
    <property type="match status" value="1"/>
</dbReference>
<comment type="caution">
    <text evidence="12">The sequence shown here is derived from an EMBL/GenBank/DDBJ whole genome shotgun (WGS) entry which is preliminary data.</text>
</comment>
<keyword evidence="5 9" id="KW-0119">Carbohydrate metabolism</keyword>
<evidence type="ECO:0000256" key="9">
    <source>
        <dbReference type="RuleBase" id="RU361186"/>
    </source>
</evidence>
<feature type="domain" description="CBM2" evidence="11">
    <location>
        <begin position="31"/>
        <end position="140"/>
    </location>
</feature>
<dbReference type="PRINTS" id="PR00733">
    <property type="entry name" value="GLHYDRLASE6"/>
</dbReference>
<name>A0ABT3VC20_9ACTN</name>
<keyword evidence="1 9" id="KW-0732">Signal</keyword>
<dbReference type="InterPro" id="IPR001524">
    <property type="entry name" value="Glyco_hydro_6_CS"/>
</dbReference>
<keyword evidence="6 9" id="KW-0326">Glycosidase</keyword>
<feature type="signal peptide" evidence="9">
    <location>
        <begin position="1"/>
        <end position="21"/>
    </location>
</feature>
<dbReference type="PANTHER" id="PTHR34876:SF4">
    <property type="entry name" value="1,4-BETA-D-GLUCAN CELLOBIOHYDROLASE C-RELATED"/>
    <property type="match status" value="1"/>
</dbReference>
<evidence type="ECO:0000256" key="4">
    <source>
        <dbReference type="ARBA" id="ARBA00023157"/>
    </source>
</evidence>
<dbReference type="SUPFAM" id="SSF49384">
    <property type="entry name" value="Carbohydrate-binding domain"/>
    <property type="match status" value="1"/>
</dbReference>
<evidence type="ECO:0000256" key="5">
    <source>
        <dbReference type="ARBA" id="ARBA00023277"/>
    </source>
</evidence>
<dbReference type="PIRSF" id="PIRSF001100">
    <property type="entry name" value="Beta_cellobiohydrolase"/>
    <property type="match status" value="1"/>
</dbReference>
<dbReference type="Pfam" id="PF00553">
    <property type="entry name" value="CBM_2"/>
    <property type="match status" value="1"/>
</dbReference>
<evidence type="ECO:0000313" key="13">
    <source>
        <dbReference type="Proteomes" id="UP001165590"/>
    </source>
</evidence>
<keyword evidence="3 9" id="KW-0136">Cellulose degradation</keyword>
<keyword evidence="13" id="KW-1185">Reference proteome</keyword>
<dbReference type="PROSITE" id="PS51318">
    <property type="entry name" value="TAT"/>
    <property type="match status" value="1"/>
</dbReference>
<evidence type="ECO:0000256" key="6">
    <source>
        <dbReference type="ARBA" id="ARBA00023295"/>
    </source>
</evidence>
<evidence type="ECO:0000259" key="11">
    <source>
        <dbReference type="PROSITE" id="PS51173"/>
    </source>
</evidence>
<protein>
    <recommendedName>
        <fullName evidence="9">Glucanase</fullName>
        <ecNumber evidence="9">3.2.1.-</ecNumber>
    </recommendedName>
</protein>
<dbReference type="GO" id="GO:0016787">
    <property type="term" value="F:hydrolase activity"/>
    <property type="evidence" value="ECO:0007669"/>
    <property type="project" value="UniProtKB-KW"/>
</dbReference>
<dbReference type="InterPro" id="IPR006311">
    <property type="entry name" value="TAT_signal"/>
</dbReference>
<dbReference type="Proteomes" id="UP001165590">
    <property type="component" value="Unassembled WGS sequence"/>
</dbReference>
<dbReference type="Gene3D" id="3.20.20.40">
    <property type="entry name" value="1, 4-beta cellobiohydrolase"/>
    <property type="match status" value="1"/>
</dbReference>
<dbReference type="InterPro" id="IPR012291">
    <property type="entry name" value="CBM2_carb-bd_dom_sf"/>
</dbReference>
<reference evidence="12" key="1">
    <citation type="journal article" date="2022" name="bioRxiv">
        <title>Discovery and biosynthetic assessment of Streptomyces ortus sp nov. isolated from a deep-sea sponge.</title>
        <authorList>
            <person name="Williams S.E."/>
        </authorList>
    </citation>
    <scope>NUCLEOTIDE SEQUENCE</scope>
    <source>
        <strain evidence="12">A15ISP2-DRY2</strain>
    </source>
</reference>
<gene>
    <name evidence="12" type="ORF">K3769_32895</name>
</gene>
<dbReference type="Gene3D" id="2.60.40.290">
    <property type="match status" value="1"/>
</dbReference>
<evidence type="ECO:0000256" key="1">
    <source>
        <dbReference type="ARBA" id="ARBA00022729"/>
    </source>
</evidence>
<sequence>MSRTRTALLAALALVAGTAGAAVAAIPPDAGAVAAVPCTVEYKVQNQWDTGFTTAVKVTNNGAAKSSWAVKWSYAGNQKVTSGWNAKLSQSGAAVTAANENYNGTLATGGSVSFGFNGTYSGTNALPTTFTLDGVTCNVDDGGTDPTDPTDPGTGSRVDNPYAGAKVYVNPEWKAHAAAETGGSRIANQPTGVWLDRTAAINGVNGGMGLRDHLDAALAQKGSDELVVQLVIYNLPGRDCSALASNGELGPTEIDKYKTQYIDPIAAILKDTKYAGLRIVTTVEIDSLPNLVTNVTPRATATANCDTMKANGNYQKGVGYALNKLGDAPNVYNYIDAGHHGWLGWDDNFAPSAALFKEAATTEGATVADVHGFIVNTANYSATKEDHFTINDTVNGASVRTSKWIDWNRYVDEQSYAQAMRAQLVSIGFPSGIGMLIDTSRNGWGGTARPTAAGPTTTVDTYVDGGRYDRRIHPGNWCNQSGAGLGERPQAAPAAGIDAYVWMKPPGESDGSSTAIPNDEGKGFDRMCDPTYTGNPRNNNNMSGALPNAPLSGRWFSAQFQELMKNAYPAL</sequence>
<dbReference type="RefSeq" id="WP_267029892.1">
    <property type="nucleotide sequence ID" value="NZ_JAIFZO010000002.1"/>
</dbReference>
<evidence type="ECO:0000313" key="12">
    <source>
        <dbReference type="EMBL" id="MCX4237485.1"/>
    </source>
</evidence>
<feature type="active site" evidence="8">
    <location>
        <position position="239"/>
    </location>
</feature>
<organism evidence="12 13">
    <name type="scientific">Streptomyces ortus</name>
    <dbReference type="NCBI Taxonomy" id="2867268"/>
    <lineage>
        <taxon>Bacteria</taxon>
        <taxon>Bacillati</taxon>
        <taxon>Actinomycetota</taxon>
        <taxon>Actinomycetes</taxon>
        <taxon>Kitasatosporales</taxon>
        <taxon>Streptomycetaceae</taxon>
        <taxon>Streptomyces</taxon>
    </lineage>
</organism>
<dbReference type="InterPro" id="IPR036434">
    <property type="entry name" value="Beta_cellobiohydrolase_sf"/>
</dbReference>
<comment type="similarity">
    <text evidence="9">Belongs to the glycosyl hydrolase family 6.</text>
</comment>
<dbReference type="EC" id="3.2.1.-" evidence="9"/>
<dbReference type="InterPro" id="IPR016288">
    <property type="entry name" value="Beta_cellobiohydrolase"/>
</dbReference>
<dbReference type="EMBL" id="JAIFZO010000002">
    <property type="protein sequence ID" value="MCX4237485.1"/>
    <property type="molecule type" value="Genomic_DNA"/>
</dbReference>
<dbReference type="Pfam" id="PF01341">
    <property type="entry name" value="Glyco_hydro_6"/>
    <property type="match status" value="1"/>
</dbReference>
<feature type="region of interest" description="Disordered" evidence="10">
    <location>
        <begin position="140"/>
        <end position="160"/>
    </location>
</feature>
<keyword evidence="2 9" id="KW-0378">Hydrolase</keyword>
<evidence type="ECO:0000256" key="10">
    <source>
        <dbReference type="SAM" id="MobiDB-lite"/>
    </source>
</evidence>
<evidence type="ECO:0000256" key="2">
    <source>
        <dbReference type="ARBA" id="ARBA00022801"/>
    </source>
</evidence>
<evidence type="ECO:0000256" key="3">
    <source>
        <dbReference type="ARBA" id="ARBA00023001"/>
    </source>
</evidence>
<accession>A0ABT3VC20</accession>